<evidence type="ECO:0000313" key="6">
    <source>
        <dbReference type="Proteomes" id="UP000011863"/>
    </source>
</evidence>
<organism evidence="5 6">
    <name type="scientific">Ilumatobacter coccineus (strain NBRC 103263 / KCTC 29153 / YM16-304)</name>
    <dbReference type="NCBI Taxonomy" id="1313172"/>
    <lineage>
        <taxon>Bacteria</taxon>
        <taxon>Bacillati</taxon>
        <taxon>Actinomycetota</taxon>
        <taxon>Acidimicrobiia</taxon>
        <taxon>Acidimicrobiales</taxon>
        <taxon>Ilumatobacteraceae</taxon>
        <taxon>Ilumatobacter</taxon>
    </lineage>
</organism>
<reference evidence="5 6" key="1">
    <citation type="journal article" date="2013" name="Int. J. Syst. Evol. Microbiol.">
        <title>Ilumatobacter nonamiense sp. nov. and Ilumatobacter coccineum sp. nov., isolated from seashore sand.</title>
        <authorList>
            <person name="Matsumoto A."/>
            <person name="Kasai H."/>
            <person name="Matsuo Y."/>
            <person name="Shizuri Y."/>
            <person name="Ichikawa N."/>
            <person name="Fujita N."/>
            <person name="Omura S."/>
            <person name="Takahashi Y."/>
        </authorList>
    </citation>
    <scope>NUCLEOTIDE SEQUENCE [LARGE SCALE GENOMIC DNA]</scope>
    <source>
        <strain evidence="6">NBRC 103263 / KCTC 29153 / YM16-304</strain>
    </source>
</reference>
<dbReference type="PANTHER" id="PTHR38011:SF7">
    <property type="entry name" value="2,5-DIAMINO-6-RIBOSYLAMINO-4(3H)-PYRIMIDINONE 5'-PHOSPHATE REDUCTASE"/>
    <property type="match status" value="1"/>
</dbReference>
<keyword evidence="3" id="KW-0560">Oxidoreductase</keyword>
<dbReference type="AlphaFoldDB" id="A0A6C7EEF0"/>
<dbReference type="InterPro" id="IPR024072">
    <property type="entry name" value="DHFR-like_dom_sf"/>
</dbReference>
<evidence type="ECO:0000259" key="4">
    <source>
        <dbReference type="Pfam" id="PF01872"/>
    </source>
</evidence>
<evidence type="ECO:0000313" key="5">
    <source>
        <dbReference type="EMBL" id="BAN03008.1"/>
    </source>
</evidence>
<protein>
    <recommendedName>
        <fullName evidence="4">Bacterial bifunctional deaminase-reductase C-terminal domain-containing protein</fullName>
    </recommendedName>
</protein>
<keyword evidence="6" id="KW-1185">Reference proteome</keyword>
<accession>A0A6C7EEF0</accession>
<sequence>MRQLLPTPDRQITIAEAYAAPLGTRSDRPWVGLSMVASIDGSTVLDGASGGLSSENDIGVLSRLRQIADVVVVGSSTVAGEGYGPPKKPGQRIGVLTRSGDVDTNTELFTSGSGFIITTTRAEISDDAIDVIRAGDDDIDLHAAIASIPDLCPGAAFVQAEGGPTVNGAFTAADLFDEMNITTSPATIGGAGPRLVHDGPDVTHRFELEQLLIDDQSFVFSRWRRLR</sequence>
<evidence type="ECO:0000256" key="3">
    <source>
        <dbReference type="ARBA" id="ARBA00023002"/>
    </source>
</evidence>
<dbReference type="Proteomes" id="UP000011863">
    <property type="component" value="Chromosome"/>
</dbReference>
<gene>
    <name evidence="5" type="ORF">YM304_26940</name>
</gene>
<dbReference type="KEGG" id="aym:YM304_26940"/>
<proteinExistence type="predicted"/>
<evidence type="ECO:0000256" key="1">
    <source>
        <dbReference type="ARBA" id="ARBA00005104"/>
    </source>
</evidence>
<dbReference type="SUPFAM" id="SSF53597">
    <property type="entry name" value="Dihydrofolate reductase-like"/>
    <property type="match status" value="1"/>
</dbReference>
<keyword evidence="2" id="KW-0521">NADP</keyword>
<dbReference type="GO" id="GO:0009231">
    <property type="term" value="P:riboflavin biosynthetic process"/>
    <property type="evidence" value="ECO:0007669"/>
    <property type="project" value="InterPro"/>
</dbReference>
<dbReference type="Gene3D" id="3.40.430.10">
    <property type="entry name" value="Dihydrofolate Reductase, subunit A"/>
    <property type="match status" value="1"/>
</dbReference>
<feature type="domain" description="Bacterial bifunctional deaminase-reductase C-terminal" evidence="4">
    <location>
        <begin position="29"/>
        <end position="211"/>
    </location>
</feature>
<dbReference type="InterPro" id="IPR050765">
    <property type="entry name" value="Riboflavin_Biosynth_HTPR"/>
</dbReference>
<dbReference type="PANTHER" id="PTHR38011">
    <property type="entry name" value="DIHYDROFOLATE REDUCTASE FAMILY PROTEIN (AFU_ORTHOLOGUE AFUA_8G06820)"/>
    <property type="match status" value="1"/>
</dbReference>
<dbReference type="GO" id="GO:0008703">
    <property type="term" value="F:5-amino-6-(5-phosphoribosylamino)uracil reductase activity"/>
    <property type="evidence" value="ECO:0007669"/>
    <property type="project" value="InterPro"/>
</dbReference>
<dbReference type="EMBL" id="AP012057">
    <property type="protein sequence ID" value="BAN03008.1"/>
    <property type="molecule type" value="Genomic_DNA"/>
</dbReference>
<dbReference type="InterPro" id="IPR002734">
    <property type="entry name" value="RibDG_C"/>
</dbReference>
<comment type="pathway">
    <text evidence="1">Cofactor biosynthesis; riboflavin biosynthesis.</text>
</comment>
<dbReference type="Pfam" id="PF01872">
    <property type="entry name" value="RibD_C"/>
    <property type="match status" value="1"/>
</dbReference>
<name>A0A6C7EEF0_ILUCY</name>
<dbReference type="RefSeq" id="WP_015442255.1">
    <property type="nucleotide sequence ID" value="NC_020520.1"/>
</dbReference>
<evidence type="ECO:0000256" key="2">
    <source>
        <dbReference type="ARBA" id="ARBA00022857"/>
    </source>
</evidence>